<name>A0ABD3HXF6_9MARC</name>
<proteinExistence type="predicted"/>
<gene>
    <name evidence="1" type="ORF">R1sor_010243</name>
</gene>
<evidence type="ECO:0000313" key="1">
    <source>
        <dbReference type="EMBL" id="KAL3696167.1"/>
    </source>
</evidence>
<comment type="caution">
    <text evidence="1">The sequence shown here is derived from an EMBL/GenBank/DDBJ whole genome shotgun (WGS) entry which is preliminary data.</text>
</comment>
<reference evidence="1 2" key="1">
    <citation type="submission" date="2024-09" db="EMBL/GenBank/DDBJ databases">
        <title>Chromosome-scale assembly of Riccia sorocarpa.</title>
        <authorList>
            <person name="Paukszto L."/>
        </authorList>
    </citation>
    <scope>NUCLEOTIDE SEQUENCE [LARGE SCALE GENOMIC DNA]</scope>
    <source>
        <strain evidence="1">LP-2024</strain>
        <tissue evidence="1">Aerial parts of the thallus</tissue>
    </source>
</reference>
<evidence type="ECO:0000313" key="2">
    <source>
        <dbReference type="Proteomes" id="UP001633002"/>
    </source>
</evidence>
<dbReference type="AlphaFoldDB" id="A0ABD3HXF6"/>
<protein>
    <submittedName>
        <fullName evidence="1">Uncharacterized protein</fullName>
    </submittedName>
</protein>
<accession>A0ABD3HXF6</accession>
<keyword evidence="2" id="KW-1185">Reference proteome</keyword>
<sequence>MSVSRSEIVEELSRLNPEACSSERTSPSFLQLEQYVKVFEGNEEELDPQEDQIDDEDDEDFILDDDFPLPCRAKTKNRQQSRPFARKRGEAKNIGVRGRILRKCGIDPMTS</sequence>
<dbReference type="Proteomes" id="UP001633002">
    <property type="component" value="Unassembled WGS sequence"/>
</dbReference>
<organism evidence="1 2">
    <name type="scientific">Riccia sorocarpa</name>
    <dbReference type="NCBI Taxonomy" id="122646"/>
    <lineage>
        <taxon>Eukaryota</taxon>
        <taxon>Viridiplantae</taxon>
        <taxon>Streptophyta</taxon>
        <taxon>Embryophyta</taxon>
        <taxon>Marchantiophyta</taxon>
        <taxon>Marchantiopsida</taxon>
        <taxon>Marchantiidae</taxon>
        <taxon>Marchantiales</taxon>
        <taxon>Ricciaceae</taxon>
        <taxon>Riccia</taxon>
    </lineage>
</organism>
<dbReference type="EMBL" id="JBJQOH010000002">
    <property type="protein sequence ID" value="KAL3696167.1"/>
    <property type="molecule type" value="Genomic_DNA"/>
</dbReference>